<proteinExistence type="predicted"/>
<evidence type="ECO:0000313" key="2">
    <source>
        <dbReference type="EMBL" id="GAW79240.1"/>
    </source>
</evidence>
<evidence type="ECO:0000313" key="3">
    <source>
        <dbReference type="Proteomes" id="UP000195521"/>
    </source>
</evidence>
<feature type="compositionally biased region" description="Basic and acidic residues" evidence="1">
    <location>
        <begin position="320"/>
        <end position="369"/>
    </location>
</feature>
<feature type="region of interest" description="Disordered" evidence="1">
    <location>
        <begin position="231"/>
        <end position="397"/>
    </location>
</feature>
<reference evidence="3" key="1">
    <citation type="submission" date="2017-04" db="EMBL/GenBank/DDBJ databases">
        <title>Plasmodium gonderi genome.</title>
        <authorList>
            <person name="Arisue N."/>
            <person name="Honma H."/>
            <person name="Kawai S."/>
            <person name="Tougan T."/>
            <person name="Tanabe K."/>
            <person name="Horii T."/>
        </authorList>
    </citation>
    <scope>NUCLEOTIDE SEQUENCE [LARGE SCALE GENOMIC DNA]</scope>
    <source>
        <strain evidence="3">ATCC 30045</strain>
    </source>
</reference>
<sequence>MKELVGRSRNERKLDGIYNKQRDILIHQYKSKRVKNKDIYTNLSKRKANETIPFPEIYEKKRKIDKIKLNSYKVTVTRLGNVKSNYNTPNNIQIVRNNGEIAEHSGHLRQMDMAPQNNRSNNNITLYKGIHMIIYKHIYSKTKFVKSLSLFINLCINYLNNENKNVFFFAFDKIVKVFLQNYIHDDNQNSTHLIYTVYNDNELHIKCMISLFDKVINKIIDNRFLINNNTTPSVAPIKGGKESHDGAEEASNDTKNGCSSYPPKNDLLPPHNGDRTDERKFPKGDSLQMENAQQHDSAKWAIANSDARGEGDSDENNDVSSDKNNDVSSDKNNDVSSDKNNDMSSDKNNDVSSDKNNDVSSDKNNDMSSDKNNGGRNPPLHDNTEDNRNKQTNEPSKVIISKREKKYLKALKIKVYYLIILYKLNDNFVFNKLISIYRQIFQELLGDYDLFEETLCQEKLKPSIVEEQVVSNCTKENSAPRICDFTTDNNEIVDDENFLIVLDKWTLPNDYEIFKIKRNAFVKCMSKLYNFINVKWASTLVESLLLDVYLKKYIFDTCDEIVIEKLQSAAKLNMNKRKNKFHSPHVLSIGESLNPVVDARDEKIVSLHGSHVWSTKQMEH</sequence>
<dbReference type="Proteomes" id="UP000195521">
    <property type="component" value="Unassembled WGS sequence"/>
</dbReference>
<evidence type="ECO:0008006" key="4">
    <source>
        <dbReference type="Google" id="ProtNLM"/>
    </source>
</evidence>
<protein>
    <recommendedName>
        <fullName evidence="4">Protein phosphatase 2C</fullName>
    </recommendedName>
</protein>
<feature type="compositionally biased region" description="Basic and acidic residues" evidence="1">
    <location>
        <begin position="382"/>
        <end position="391"/>
    </location>
</feature>
<evidence type="ECO:0000256" key="1">
    <source>
        <dbReference type="SAM" id="MobiDB-lite"/>
    </source>
</evidence>
<dbReference type="AlphaFoldDB" id="A0A1Y1JAF7"/>
<keyword evidence="3" id="KW-1185">Reference proteome</keyword>
<dbReference type="OMA" id="CINYLNN"/>
<comment type="caution">
    <text evidence="2">The sequence shown here is derived from an EMBL/GenBank/DDBJ whole genome shotgun (WGS) entry which is preliminary data.</text>
</comment>
<dbReference type="RefSeq" id="XP_028541829.1">
    <property type="nucleotide sequence ID" value="XM_028686028.1"/>
</dbReference>
<organism evidence="2 3">
    <name type="scientific">Plasmodium gonderi</name>
    <dbReference type="NCBI Taxonomy" id="77519"/>
    <lineage>
        <taxon>Eukaryota</taxon>
        <taxon>Sar</taxon>
        <taxon>Alveolata</taxon>
        <taxon>Apicomplexa</taxon>
        <taxon>Aconoidasida</taxon>
        <taxon>Haemosporida</taxon>
        <taxon>Plasmodiidae</taxon>
        <taxon>Plasmodium</taxon>
        <taxon>Plasmodium (Plasmodium)</taxon>
    </lineage>
</organism>
<accession>A0A1Y1JAF7</accession>
<dbReference type="EMBL" id="BDQF01000003">
    <property type="protein sequence ID" value="GAW79240.1"/>
    <property type="molecule type" value="Genomic_DNA"/>
</dbReference>
<feature type="compositionally biased region" description="Basic and acidic residues" evidence="1">
    <location>
        <begin position="272"/>
        <end position="283"/>
    </location>
</feature>
<gene>
    <name evidence="2" type="ORF">PGO_030400</name>
</gene>
<name>A0A1Y1JAF7_PLAGO</name>
<dbReference type="GeneID" id="39745944"/>
<dbReference type="OrthoDB" id="361409at2759"/>